<dbReference type="PROSITE" id="PS00609">
    <property type="entry name" value="GLYCOSYL_HYDROL_F32"/>
    <property type="match status" value="1"/>
</dbReference>
<dbReference type="PANTHER" id="PTHR42800:SF1">
    <property type="entry name" value="EXOINULINASE INUD (AFU_ORTHOLOGUE AFUA_5G00480)"/>
    <property type="match status" value="1"/>
</dbReference>
<dbReference type="InterPro" id="IPR011081">
    <property type="entry name" value="Big_4"/>
</dbReference>
<name>A0A3E2VUT2_CLOIN</name>
<dbReference type="SMART" id="SM00640">
    <property type="entry name" value="Glyco_32"/>
    <property type="match status" value="1"/>
</dbReference>
<dbReference type="Gene3D" id="2.60.40.1080">
    <property type="match status" value="1"/>
</dbReference>
<evidence type="ECO:0000313" key="11">
    <source>
        <dbReference type="Proteomes" id="UP000260025"/>
    </source>
</evidence>
<feature type="signal peptide" evidence="6">
    <location>
        <begin position="1"/>
        <end position="37"/>
    </location>
</feature>
<dbReference type="OrthoDB" id="9759709at2"/>
<feature type="domain" description="Glycosyl hydrolase family 32 C-terminal" evidence="9">
    <location>
        <begin position="835"/>
        <end position="971"/>
    </location>
</feature>
<evidence type="ECO:0000259" key="8">
    <source>
        <dbReference type="Pfam" id="PF07532"/>
    </source>
</evidence>
<evidence type="ECO:0000256" key="2">
    <source>
        <dbReference type="ARBA" id="ARBA00022801"/>
    </source>
</evidence>
<evidence type="ECO:0000256" key="5">
    <source>
        <dbReference type="SAM" id="Phobius"/>
    </source>
</evidence>
<dbReference type="GO" id="GO:0005987">
    <property type="term" value="P:sucrose catabolic process"/>
    <property type="evidence" value="ECO:0007669"/>
    <property type="project" value="TreeGrafter"/>
</dbReference>
<dbReference type="InterPro" id="IPR018053">
    <property type="entry name" value="Glyco_hydro_32_AS"/>
</dbReference>
<organism evidence="10 11">
    <name type="scientific">Clostridium innocuum</name>
    <dbReference type="NCBI Taxonomy" id="1522"/>
    <lineage>
        <taxon>Bacteria</taxon>
        <taxon>Bacillati</taxon>
        <taxon>Bacillota</taxon>
        <taxon>Clostridia</taxon>
        <taxon>Eubacteriales</taxon>
        <taxon>Clostridiaceae</taxon>
        <taxon>Clostridium</taxon>
    </lineage>
</organism>
<evidence type="ECO:0000256" key="6">
    <source>
        <dbReference type="SAM" id="SignalP"/>
    </source>
</evidence>
<dbReference type="Proteomes" id="UP000260025">
    <property type="component" value="Unassembled WGS sequence"/>
</dbReference>
<dbReference type="PANTHER" id="PTHR42800">
    <property type="entry name" value="EXOINULINASE INUD (AFU_ORTHOLOGUE AFUA_5G00480)"/>
    <property type="match status" value="1"/>
</dbReference>
<dbReference type="InterPro" id="IPR023296">
    <property type="entry name" value="Glyco_hydro_beta-prop_sf"/>
</dbReference>
<dbReference type="SUPFAM" id="SSF75005">
    <property type="entry name" value="Arabinanase/levansucrase/invertase"/>
    <property type="match status" value="1"/>
</dbReference>
<dbReference type="CDD" id="cd18622">
    <property type="entry name" value="GH32_Inu-like"/>
    <property type="match status" value="1"/>
</dbReference>
<dbReference type="RefSeq" id="WP_117443447.1">
    <property type="nucleotide sequence ID" value="NZ_QVEV01000017.1"/>
</dbReference>
<dbReference type="GO" id="GO:0004575">
    <property type="term" value="F:sucrose alpha-glucosidase activity"/>
    <property type="evidence" value="ECO:0007669"/>
    <property type="project" value="TreeGrafter"/>
</dbReference>
<feature type="domain" description="Glycosyl hydrolase family 32 N-terminal" evidence="7">
    <location>
        <begin position="511"/>
        <end position="812"/>
    </location>
</feature>
<feature type="domain" description="Bacterial Ig-like" evidence="8">
    <location>
        <begin position="1260"/>
        <end position="1307"/>
    </location>
</feature>
<dbReference type="Pfam" id="PF00251">
    <property type="entry name" value="Glyco_hydro_32N"/>
    <property type="match status" value="1"/>
</dbReference>
<evidence type="ECO:0000256" key="4">
    <source>
        <dbReference type="SAM" id="MobiDB-lite"/>
    </source>
</evidence>
<sequence>MSQKRARKNRAAAKKAAAAVFACSMVLSNVSMLPITAQETGEQVQQAETVIDGFESISANVSDYTKNSNTSYRMHKNGGNNRLVSDISAKSFSYEAKVKIEEGDRGSLIFGTAKQNYDDFGNFFGLELSAKDGNFYIKLFQDGGAGGELVHSTEVLSGVDTSAEVALKLSVDEDKNIEVYINGQKVDIEVNNDFKYHYTGGYLGLLTWQSKVAFSDIKVTRYTDSTPDFKSNLQNLKGINGYWKDTDEGLYSNGGGDNFAMSTTEGTDFSYSTDVRLRKDGAAALVFRSNDDGSESYVANISRKDKNVRLFKFPGGIDVGTGTVALPGEDKETYNLRVEAVGNSIRYYVDDQLLVAGNDDSHTSGKFGLLTFNTTAVYQNLNQKELTADTYPKLSGLDIIGDGTILTPSFKEDAAAYDLFIPRSADSVKLKAGGNADSMSMIIKDAKGDVLQDATAVENNVETASLKLPSGTSRIYLTLKKGDISVETVIKVNKMFSAAELSQEAYRPQFHFSPETNFMNDPNGLVYDPSNQTWHMFFQKQPGVGWVNNQAWGHAQSKDLVTWQEMPLAIPIDDLGYIFSGSAVVDEDNTTGFFSDNKEGESKLVAIFTHHGHGTQVQSIAYSKDHGLTWTKYDGNPVIENPGGNPYSTEFRDPKVFRYDNKWYLVAAGGRGRLFASEDLKTWTHVQDFTYANGNELHSECPDLFPLPVDGTGEQKWIYTGGGEFYVQGKFEKQDDGYFHFLAETGAIEEPNGRTNMYATQSYYNDWKGKDRKMLISWLQDYSAPDAIPEKGWNGIQSLPLEVGLKTVNDKVILTHYPAEEINDLHGAVLYEASNKTIEEGGANLLGDVSGRIYDLQAEFTLGTAKEFGFNLRTGDGQKIVFKYNKDTKKMILDKTSSGAAYNNVVDWELLPSADNKVKLRILVDEGVVEAFGNDGEANISDLCFPSAESVGMELFANGGNVHLDQLKIYDMKSMYTGASLSEGIQKVLSLTTPAQVEVGDTFQIQANIYPSEAADTITWVLADGLQKVSEDGNVITVKADKTGTYEVRAKTKSGLEKAAKIKVIKTVFDTNISGWKATSGTWAKSELGLHGNNAGIGDSFNISNAQLKKDIAFTYEADVHFASGTATGLTFGVGDQNNPAGKWLCVNIEKGDKNVAKMFKNTGREDWAVEHKLTDEEKNAKDYHFKVVYDGKGRLEYYLNDNLVAEKDDASFEGGYVGVNTFHADASFNNVVLTTDAPVKTIITKFEDLSFDKGTSLKDVKAKLPKIVTVEKEDGIQITMPVAWDTDMVDMNKAGTYAVTGKLEGTELKPVIKVTVKDRVLKSLEPGSLSITAQQGSKADTVFKELKKDVTGIYSDGSRENLKVTGWDADKVDFTKPGTYKTVGYLNNSKTDTIEITVTVLKKDTPITDRNIQNKDETISVSGKLPEGITLHTEYLKASDVAKTLKDTSFLNKYALEQVIDFTFMKDGKQYVPTDMLNVCIQVKPEWKDKKLSVIYIDDNGTITKLPCTIKDNLITFETTHFSLYAVVSEKSNEGTTPEIPGATEKPKPGGQIPDAGQSDKTNGTTTSTDQREVPTGDTTNIPALLTMLGAGGLGIFLKMKKDRTDKKKGL</sequence>
<comment type="similarity">
    <text evidence="1">Belongs to the glycosyl hydrolase 32 family.</text>
</comment>
<feature type="region of interest" description="Disordered" evidence="4">
    <location>
        <begin position="1534"/>
        <end position="1583"/>
    </location>
</feature>
<evidence type="ECO:0000256" key="3">
    <source>
        <dbReference type="ARBA" id="ARBA00023295"/>
    </source>
</evidence>
<dbReference type="InterPro" id="IPR013148">
    <property type="entry name" value="Glyco_hydro_32_N"/>
</dbReference>
<dbReference type="Gene3D" id="2.115.10.20">
    <property type="entry name" value="Glycosyl hydrolase domain, family 43"/>
    <property type="match status" value="1"/>
</dbReference>
<dbReference type="GO" id="GO:0005737">
    <property type="term" value="C:cytoplasm"/>
    <property type="evidence" value="ECO:0007669"/>
    <property type="project" value="TreeGrafter"/>
</dbReference>
<feature type="chain" id="PRO_5017713232" description="DUF1080 domain-containing protein" evidence="6">
    <location>
        <begin position="38"/>
        <end position="1612"/>
    </location>
</feature>
<dbReference type="SUPFAM" id="SSF49899">
    <property type="entry name" value="Concanavalin A-like lectins/glucanases"/>
    <property type="match status" value="2"/>
</dbReference>
<feature type="transmembrane region" description="Helical" evidence="5">
    <location>
        <begin position="1583"/>
        <end position="1601"/>
    </location>
</feature>
<gene>
    <name evidence="10" type="ORF">DXA38_12410</name>
</gene>
<proteinExistence type="inferred from homology"/>
<dbReference type="Gene3D" id="2.60.120.560">
    <property type="entry name" value="Exo-inulinase, domain 1"/>
    <property type="match status" value="4"/>
</dbReference>
<evidence type="ECO:0000256" key="1">
    <source>
        <dbReference type="ARBA" id="ARBA00009902"/>
    </source>
</evidence>
<protein>
    <recommendedName>
        <fullName evidence="12">DUF1080 domain-containing protein</fullName>
    </recommendedName>
</protein>
<evidence type="ECO:0000313" key="10">
    <source>
        <dbReference type="EMBL" id="RGC14863.1"/>
    </source>
</evidence>
<feature type="domain" description="Bacterial Ig-like" evidence="8">
    <location>
        <begin position="1331"/>
        <end position="1387"/>
    </location>
</feature>
<feature type="compositionally biased region" description="Polar residues" evidence="4">
    <location>
        <begin position="1560"/>
        <end position="1570"/>
    </location>
</feature>
<reference evidence="10 11" key="1">
    <citation type="submission" date="2018-08" db="EMBL/GenBank/DDBJ databases">
        <title>A genome reference for cultivated species of the human gut microbiota.</title>
        <authorList>
            <person name="Zou Y."/>
            <person name="Xue W."/>
            <person name="Luo G."/>
        </authorList>
    </citation>
    <scope>NUCLEOTIDE SEQUENCE [LARGE SCALE GENOMIC DNA]</scope>
    <source>
        <strain evidence="10 11">OF01-2LB</strain>
    </source>
</reference>
<keyword evidence="5" id="KW-0472">Membrane</keyword>
<dbReference type="InterPro" id="IPR013189">
    <property type="entry name" value="Glyco_hydro_32_C"/>
</dbReference>
<keyword evidence="2" id="KW-0378">Hydrolase</keyword>
<dbReference type="Pfam" id="PF08244">
    <property type="entry name" value="Glyco_hydro_32C"/>
    <property type="match status" value="1"/>
</dbReference>
<accession>A0A3E2VUT2</accession>
<keyword evidence="3" id="KW-0326">Glycosidase</keyword>
<comment type="caution">
    <text evidence="10">The sequence shown here is derived from an EMBL/GenBank/DDBJ whole genome shotgun (WGS) entry which is preliminary data.</text>
</comment>
<dbReference type="Pfam" id="PF07532">
    <property type="entry name" value="Big_4"/>
    <property type="match status" value="2"/>
</dbReference>
<evidence type="ECO:0000259" key="9">
    <source>
        <dbReference type="Pfam" id="PF08244"/>
    </source>
</evidence>
<evidence type="ECO:0008006" key="12">
    <source>
        <dbReference type="Google" id="ProtNLM"/>
    </source>
</evidence>
<dbReference type="InterPro" id="IPR001362">
    <property type="entry name" value="Glyco_hydro_32"/>
</dbReference>
<evidence type="ECO:0000259" key="7">
    <source>
        <dbReference type="Pfam" id="PF00251"/>
    </source>
</evidence>
<dbReference type="InterPro" id="IPR013320">
    <property type="entry name" value="ConA-like_dom_sf"/>
</dbReference>
<dbReference type="EMBL" id="QVEV01000017">
    <property type="protein sequence ID" value="RGC14863.1"/>
    <property type="molecule type" value="Genomic_DNA"/>
</dbReference>
<keyword evidence="6" id="KW-0732">Signal</keyword>
<keyword evidence="5" id="KW-1133">Transmembrane helix</keyword>
<keyword evidence="5" id="KW-0812">Transmembrane</keyword>